<feature type="compositionally biased region" description="Low complexity" evidence="3">
    <location>
        <begin position="2597"/>
        <end position="2615"/>
    </location>
</feature>
<gene>
    <name evidence="5" type="ORF">AABB31_04280</name>
</gene>
<dbReference type="InterPro" id="IPR001343">
    <property type="entry name" value="Hemolysn_Ca-bd"/>
</dbReference>
<dbReference type="Gene3D" id="2.150.10.10">
    <property type="entry name" value="Serralysin-like metalloprotease, C-terminal"/>
    <property type="match status" value="17"/>
</dbReference>
<feature type="region of interest" description="Disordered" evidence="3">
    <location>
        <begin position="780"/>
        <end position="812"/>
    </location>
</feature>
<feature type="compositionally biased region" description="Low complexity" evidence="3">
    <location>
        <begin position="1467"/>
        <end position="1485"/>
    </location>
</feature>
<feature type="compositionally biased region" description="Low complexity" evidence="3">
    <location>
        <begin position="1015"/>
        <end position="1033"/>
    </location>
</feature>
<dbReference type="SUPFAM" id="SSF51120">
    <property type="entry name" value="beta-Roll"/>
    <property type="match status" value="17"/>
</dbReference>
<keyword evidence="2" id="KW-0472">Membrane</keyword>
<feature type="compositionally biased region" description="Polar residues" evidence="3">
    <location>
        <begin position="1"/>
        <end position="17"/>
    </location>
</feature>
<dbReference type="Proteomes" id="UP001470809">
    <property type="component" value="Chromosome"/>
</dbReference>
<dbReference type="PANTHER" id="PTHR24026:SF126">
    <property type="entry name" value="PROTOCADHERIN FAT 4"/>
    <property type="match status" value="1"/>
</dbReference>
<feature type="domain" description="Cadherin" evidence="4">
    <location>
        <begin position="668"/>
        <end position="769"/>
    </location>
</feature>
<dbReference type="PANTHER" id="PTHR24026">
    <property type="entry name" value="FAT ATYPICAL CADHERIN-RELATED"/>
    <property type="match status" value="1"/>
</dbReference>
<feature type="domain" description="Cadherin" evidence="4">
    <location>
        <begin position="442"/>
        <end position="543"/>
    </location>
</feature>
<feature type="domain" description="Cadherin" evidence="4">
    <location>
        <begin position="2942"/>
        <end position="3043"/>
    </location>
</feature>
<feature type="compositionally biased region" description="Low complexity" evidence="3">
    <location>
        <begin position="2371"/>
        <end position="2389"/>
    </location>
</feature>
<feature type="domain" description="Cadherin" evidence="4">
    <location>
        <begin position="2024"/>
        <end position="2125"/>
    </location>
</feature>
<protein>
    <submittedName>
        <fullName evidence="5">Beta strand repeat-containing protein</fullName>
    </submittedName>
</protein>
<feature type="domain" description="Cadherin" evidence="4">
    <location>
        <begin position="2476"/>
        <end position="2577"/>
    </location>
</feature>
<feature type="region of interest" description="Disordered" evidence="3">
    <location>
        <begin position="1909"/>
        <end position="1942"/>
    </location>
</feature>
<dbReference type="KEGG" id="yrh:AABB31_04280"/>
<evidence type="ECO:0000313" key="5">
    <source>
        <dbReference type="EMBL" id="WZU68158.2"/>
    </source>
</evidence>
<dbReference type="InterPro" id="IPR015919">
    <property type="entry name" value="Cadherin-like_sf"/>
</dbReference>
<feature type="compositionally biased region" description="Low complexity" evidence="3">
    <location>
        <begin position="789"/>
        <end position="807"/>
    </location>
</feature>
<reference evidence="5 6" key="2">
    <citation type="submission" date="2024-08" db="EMBL/GenBank/DDBJ databases">
        <title>Phylogenomic analyses of a clade within the roseobacter group suggest taxonomic reassignments of species of the genera Aestuariivita, Citreicella, Loktanella, Nautella, Pelagibaca, Ruegeria, Thalassobius, Thiobacimonas and Tropicibacter, and the proposal o.</title>
        <authorList>
            <person name="Jeon C.O."/>
        </authorList>
    </citation>
    <scope>NUCLEOTIDE SEQUENCE [LARGE SCALE GENOMIC DNA]</scope>
    <source>
        <strain evidence="5 6">SS1-5</strain>
    </source>
</reference>
<accession>A0AAN0MBP5</accession>
<feature type="compositionally biased region" description="Low complexity" evidence="3">
    <location>
        <begin position="1241"/>
        <end position="1259"/>
    </location>
</feature>
<dbReference type="InterPro" id="IPR002126">
    <property type="entry name" value="Cadherin-like_dom"/>
</dbReference>
<feature type="region of interest" description="Disordered" evidence="3">
    <location>
        <begin position="1457"/>
        <end position="1490"/>
    </location>
</feature>
<feature type="region of interest" description="Disordered" evidence="3">
    <location>
        <begin position="1"/>
        <end position="42"/>
    </location>
</feature>
<dbReference type="InterPro" id="IPR018511">
    <property type="entry name" value="Hemolysin-typ_Ca-bd_CS"/>
</dbReference>
<dbReference type="PROSITE" id="PS50268">
    <property type="entry name" value="CADHERIN_2"/>
    <property type="match status" value="14"/>
</dbReference>
<dbReference type="SMART" id="SM00112">
    <property type="entry name" value="CA"/>
    <property type="match status" value="15"/>
</dbReference>
<reference evidence="6" key="1">
    <citation type="submission" date="2024-04" db="EMBL/GenBank/DDBJ databases">
        <title>Phylogenomic analyses of a clade within the roseobacter group suggest taxonomic reassignments of species of the genera Aestuariivita, Citreicella, Loktanella, Nautella, Pelagibaca, Ruegeria, Thalassobius, Thiobacimonas and Tropicibacter, and the proposal o.</title>
        <authorList>
            <person name="Jeon C.O."/>
        </authorList>
    </citation>
    <scope>NUCLEOTIDE SEQUENCE [LARGE SCALE GENOMIC DNA]</scope>
    <source>
        <strain evidence="6">SS1-5</strain>
    </source>
</reference>
<dbReference type="Gene3D" id="2.60.40.60">
    <property type="entry name" value="Cadherins"/>
    <property type="match status" value="3"/>
</dbReference>
<feature type="region of interest" description="Disordered" evidence="3">
    <location>
        <begin position="1232"/>
        <end position="1264"/>
    </location>
</feature>
<evidence type="ECO:0000313" key="6">
    <source>
        <dbReference type="Proteomes" id="UP001470809"/>
    </source>
</evidence>
<organism evidence="5 6">
    <name type="scientific">Yoonia rhodophyticola</name>
    <dbReference type="NCBI Taxonomy" id="3137370"/>
    <lineage>
        <taxon>Bacteria</taxon>
        <taxon>Pseudomonadati</taxon>
        <taxon>Pseudomonadota</taxon>
        <taxon>Alphaproteobacteria</taxon>
        <taxon>Rhodobacterales</taxon>
        <taxon>Paracoccaceae</taxon>
        <taxon>Yoonia</taxon>
    </lineage>
</organism>
<feature type="domain" description="Cadherin" evidence="4">
    <location>
        <begin position="2702"/>
        <end position="2803"/>
    </location>
</feature>
<feature type="domain" description="Cadherin" evidence="4">
    <location>
        <begin position="2250"/>
        <end position="2351"/>
    </location>
</feature>
<feature type="region of interest" description="Disordered" evidence="3">
    <location>
        <begin position="2588"/>
        <end position="2620"/>
    </location>
</feature>
<dbReference type="CDD" id="cd11304">
    <property type="entry name" value="Cadherin_repeat"/>
    <property type="match status" value="11"/>
</dbReference>
<dbReference type="SUPFAM" id="SSF49313">
    <property type="entry name" value="Cadherin-like"/>
    <property type="match status" value="6"/>
</dbReference>
<proteinExistence type="predicted"/>
<feature type="compositionally biased region" description="Polar residues" evidence="3">
    <location>
        <begin position="104"/>
        <end position="119"/>
    </location>
</feature>
<dbReference type="PRINTS" id="PR00313">
    <property type="entry name" value="CABNDNGRPT"/>
</dbReference>
<dbReference type="PROSITE" id="PS00330">
    <property type="entry name" value="HEMOLYSIN_CALCIUM"/>
    <property type="match status" value="31"/>
</dbReference>
<name>A0AAN0MBP5_9RHOB</name>
<feature type="domain" description="Cadherin" evidence="4">
    <location>
        <begin position="3515"/>
        <end position="3616"/>
    </location>
</feature>
<feature type="compositionally biased region" description="Low complexity" evidence="3">
    <location>
        <begin position="2145"/>
        <end position="2163"/>
    </location>
</feature>
<dbReference type="InterPro" id="IPR011049">
    <property type="entry name" value="Serralysin-like_metalloprot_C"/>
</dbReference>
<sequence>MSKSDQGQTGKSGASPKTHQKNADRPDDVTEEIDANNISGSGAAVSGAAATLAVLSGLLKPNSAEADIVSDTDRVSNPDRPSQPDANTSPATATAPQQAGSPARGSTVQAAPNEETQAPTDAPDPAGQRSQSAIFPDITPQNAEPADSNAVSGGPAPENRAEDPAPTSDDAQIDGAGNPSDATDAGPTPPSIPDTPYQLPEPVPPARPTIAIEPDIREADDTNPTIGTITSSDADPDGTTYFLADPQGRPVDHPLVEIVGSDIRVRPGVSLDFEQLPSFDITIVAVHDGLTSAPQQITLTINDVAEDIVLADTGVSFADTGVTENTVTGGAGDDTITGSAGADTLSGGAGDDTLTGGAGTDSVRYAGDLADYAISYDGDSATFTITDTNTADGLDEGTDQLTGIESFVFNGTAYSAADLQTEAARQANTAPGSPAIASGGAVDETAAAGTLVATLAATDADGDTLSYQITDAAGTPVSDPDFQISGNEIRLRPGAEINFETAQTQTLYVTAADAFTTSAPQQITLTINDVAEDIVLADTGVSFADTGVTENTVTGGAGDDTITGSAGADTLSGGAGDDTLTGGAGTDSVRYAGDLADYAISYDGDSATFTITDTNTADGLDEGTDQLTGIESFVFNGTAYSAADLQTEAARQANTAPGSPAIASGGAVDETAAAGTLVATLAATDADGDTLSYQITDAAGTPVSDPDFQISGNEIRLRPGAEIDFETAQTQTLYVTAADAFTTSAPQQITLTINDVAEDIVLADTGVSFADTGVTENTVTGGAGDDTITGSAGADTLSGGAGDDTLTGGAGTDSVRYAGDLADYAISYDGDSATFTITDTNTADGLDEGTDQLTGIESFVFNGTAYSAADLQTEAARQANTAPGSPAIASGGAVDETAAAGTLVATLAATDADGDTLSYQITDAAGTPVSDPDFQISGNEIRLRPGAEIDFETAQTQTLYVTAADAFTTSAPQQITLTINDVAEDIVLADTGVSFADTGVTENTVTGGAGDDTITGSAGADTLSGGAGDDTLTGGAGTDSVRYAGDLADYAISYDGDSATFTITDTNTADGLDEGTDQLTGIESFVFNGTAYSAADLQTEAARQANTAPGSPAIASGGAVDETAAAGTLVATLAATDADGDTLSYQITDAAGTPVSDPDFQISGNEIRLRPGAEIDFETAQTQTLYVTAADAFTTSAPQQITLTINDVAEDIVLADTGVSFADTGVTENTVTGGAGDDTITGSAGADTLSGGAGDDTLTGGAGTDSVRYAGDLADYAISYDGDSATFTITDTNTADGLDEGTDQLTGIESFVFNGTAYSAADLQTEAARQANTAPGSPAIASGGAVDETAAAGTLVATLAATDADGDTLSYQITDAAGTPVSDPDFQISGNEIRLRPGAEIDFETAQTQTLYVTAADAFTTSAPQQITLTINDVAEDIVLADTGISFADTGVTENTVTGGAGDDTITGSAGADTLSGGAGDDTLTGGAGTDSVRYAGDLADYAISYDGDSATFTITDTNTADGLDEGTDQLTGIESFVFNGTAYSAADLQTEAARQANTAPGSPAIASGGAVDETAAAGTLVATLAATDADGDTLSYQITDAAGTPVSDPDFQISGNEIRLRPGAEIDFETAQTQTLYVTAADAFTTSAPQQITLTINDVAEDIVLADTGVSFADTGVTENTVTGGAGDDTITGSAGADTLSGGAGDDTLTGGAGTDSVRYAGDLADYAISYDGDSATFTITDTNTADGLDEGTDQLTGIESFVFNGTAYSAADLQTEAARQANTAPGSPAIASGGAVDETAAAGTLVATLAATDADGDTLSYQITDAAGTPVSDPDFQISGNEIRLRPGAEIDFETAQTQTLYVTAADAFTTSAPQQITLTINDVAEDIVLADTGVSFADTGVTENTVTGGAGDDTITGSAGADTLSGGAGDDTLTGGAGTDSVRYAGDLADYAISYDGDSATFTITDTNTADGLDEGTDQLTGIESFVFNGTAYSAADLQTEAARQANTAPGSPAIASGGAVDETAAAGTLVATLAATDADGDTLSYQITDAAGTPVSDPDFQISGNEIRLRPGAEIDFETAQTQTLYVTAADAFTTSAPQQITLTINDVAEDIVLADTGISFADTGVTENTVTGGAGDDTITGSAGADTLSGGAGDDTLTGGAGTDSVRYAGDLADYAISYDGDSATFTITDTNTADGLDEGTDQLTGIESFVFNGTAYSAADLQTEAARQANTAPGSPAIASGGAVDETAAAGTLVATLAATDADGDTLSYQITDAAGTPVSDPDFQISGNEIRLRPGAEIDFETAQTQTLYVTAADAFTTSAPQQITLTINDVAEDIVLADTGVSFADTGVTENTVTGGAGDDTITGSAGADTLSGGAGDDTLTGGAGTDSVRYAGDLADYAISYDGDSATFTITDTNTADGLDEGTDQLTGIESFVFNGTAYSAADLQTEAARQANTAPGSPAIASGGAVDETAAAGTLVATLAATDADGDTLSYQITDAAGTPVSDPDFQISGNEIRLRPGAEIDFETAQTQTLYVTAADAFTTSAPQQITLTINDVAEDIVLADTGISFADTGVTENTVTGGAGDDTITGSAGADTLSGGAGDDTLTGGAGTDSVRYAGDLADYAISYDGDSATFTITDTNTADGLDEGTDQLTGIESFVFNGTAYSAADLQTEAARQANTAPGSPAIASGGAVDETAAAGTLVATLAATDADGDTLSYQITDAAGTPVSDPDFQISGNEIRLRPGAEIDFETAQTQTLYVTAADAFTTSAPQQITLTINDVAEDIVLADTGVSFADTGVTENTVTGGAGDDTITGSAGADTLSGGAGDDTLTGGAGTDSVRYAGDLADYAISYDGDSATFTITDTNTADGLDEGTDQLTGIESFVFNGTAYSAADLQTEAARQANTAPTDIAFASGGSVDETVADGGSIGSANDPSGTTVATLSTTDDAGDTHSYTLVNDPSGKFEIVGNDIRVRSGQTIDHETDSAFDLVIRSTDNFGESVEKTLTIDVTDYEGRYTAGDTGETIAGTSEENFILGGAGNDTIIGNAGGDDLSGGAGRDILKGEHDLITNGDLEAGIGWGAYSADGNPAGWSTDSGGIEVWASGYNNIEATDYGNFVEIDGAAGTLGNIYQDITTVAGDTYQLSFSLHDSPGHEADGIEVYFGGNLLGTYSAADGQGWDVFTLNVTGAGGTERLEFRELAAEDNGLGPLLDQISLTTISDDILRGGDGNDKLTGGAGTDTLIGGDGVDEYIFADNWGTDTIADATDTSGDFINMSAVTTDVDMTFADNDTGTATDGVNVLNFDGVNLAITGAGTDYIDGSAMTDRLAVETGRGDDTVIGGTGGGSFIMGAGDDVVSISGGDSFVEGQEGDDTITTGGGDDTIYGGDGNDIIRSGGGDDFITGNAGNDDITGGAGDDEIAAGSGTDRVFYDGNFADYAISYNSGASRFTITDMNATDGDEGTDTITGAESFVFNGTAYSAADLQTEAARQANTAPGSPAIASGGAVDETAAAGTLVATLAATDADGDTLSYQITDAAGTPVSDPDFQISGNEIRLRPGAEIDFETAQTQTLYVTAADAFTTSAPQQITLTINDVAEDIVLADTGVSFADTGVTENFIQGGAGDDNITGSDNADYIYSGGGNNIFNTGAGNDEIISSTGNDTINAGDGDDYIIEYGGTDIINAGAGDDYINLGDGNTTLDAGDGADLIDSNAGDDVIDGGAGTDTMRYGGRLEDFAISYDSDTDTFTITDQNTADGLNEGTDTVTGVENFSFRRTSYTHADLVAEAERQANTAPTDIAFASGGTVDETVADGGSIGSANDPSGTTVATLSTTDDAGDTHSYTLVNDPSGKFEIVGNDIRVRSGQTIDHETDSAFDLVIRSTDQHGASVQQTLTIQVDDFEGSYTASNTGEVVTGTSEEDTIIGGTGNDTLTGGAGDDQIIGAQGDDIIDGGDGDDTAYFHGDVSDYDISYDGDSDTFTITDLNPNDGLNSGTDSVTGVEVFYFNGTTYTAAEIESLGAAPAADNPDYDSGFAETATRTGTSGNDSIYGTSSVDVVYARGGDDNVYAMSGDDIIYAGSGNDTVASMDGNDTVYGGSGEDRLFGGNDDDTLYGDGGNDTLDGGAGNDTLYGGTGNDMLTGHLGDDTMYGGDGDDIYVVEALQGNDVIEDASGWTDIIALTDVGGVQGVSGNTIDGDGWTMILDNGSSVVGSSTNSLDLSSDAAGVITFDQGGSVDFIGIDRITW</sequence>
<evidence type="ECO:0000256" key="3">
    <source>
        <dbReference type="SAM" id="MobiDB-lite"/>
    </source>
</evidence>
<keyword evidence="2" id="KW-1133">Transmembrane helix</keyword>
<feature type="domain" description="Cadherin" evidence="4">
    <location>
        <begin position="3827"/>
        <end position="3920"/>
    </location>
</feature>
<feature type="region of interest" description="Disordered" evidence="3">
    <location>
        <begin position="554"/>
        <end position="586"/>
    </location>
</feature>
<feature type="compositionally biased region" description="Low complexity" evidence="3">
    <location>
        <begin position="86"/>
        <end position="103"/>
    </location>
</feature>
<feature type="region of interest" description="Disordered" evidence="3">
    <location>
        <begin position="2362"/>
        <end position="2394"/>
    </location>
</feature>
<dbReference type="GO" id="GO:0007156">
    <property type="term" value="P:homophilic cell adhesion via plasma membrane adhesion molecules"/>
    <property type="evidence" value="ECO:0007669"/>
    <property type="project" value="InterPro"/>
</dbReference>
<dbReference type="Pfam" id="PF00353">
    <property type="entry name" value="HemolysinCabind"/>
    <property type="match status" value="21"/>
</dbReference>
<feature type="domain" description="Cadherin" evidence="4">
    <location>
        <begin position="894"/>
        <end position="995"/>
    </location>
</feature>
<feature type="region of interest" description="Disordered" evidence="3">
    <location>
        <begin position="64"/>
        <end position="208"/>
    </location>
</feature>
<dbReference type="GO" id="GO:0005509">
    <property type="term" value="F:calcium ion binding"/>
    <property type="evidence" value="ECO:0007669"/>
    <property type="project" value="InterPro"/>
</dbReference>
<dbReference type="GO" id="GO:0005886">
    <property type="term" value="C:plasma membrane"/>
    <property type="evidence" value="ECO:0007669"/>
    <property type="project" value="UniProtKB-SubCell"/>
</dbReference>
<feature type="region of interest" description="Disordered" evidence="3">
    <location>
        <begin position="2814"/>
        <end position="2844"/>
    </location>
</feature>
<feature type="domain" description="Cadherin" evidence="4">
    <location>
        <begin position="1120"/>
        <end position="1221"/>
    </location>
</feature>
<feature type="compositionally biased region" description="Low complexity" evidence="3">
    <location>
        <begin position="563"/>
        <end position="581"/>
    </location>
</feature>
<feature type="domain" description="Cadherin" evidence="4">
    <location>
        <begin position="1572"/>
        <end position="1673"/>
    </location>
</feature>
<evidence type="ECO:0000256" key="2">
    <source>
        <dbReference type="ARBA" id="ARBA00022989"/>
    </source>
</evidence>
<feature type="region of interest" description="Disordered" evidence="3">
    <location>
        <begin position="1683"/>
        <end position="1716"/>
    </location>
</feature>
<feature type="domain" description="Cadherin" evidence="4">
    <location>
        <begin position="1346"/>
        <end position="1447"/>
    </location>
</feature>
<evidence type="ECO:0000256" key="1">
    <source>
        <dbReference type="ARBA" id="ARBA00022692"/>
    </source>
</evidence>
<feature type="compositionally biased region" description="Low complexity" evidence="3">
    <location>
        <begin position="2823"/>
        <end position="2841"/>
    </location>
</feature>
<keyword evidence="6" id="KW-1185">Reference proteome</keyword>
<feature type="region of interest" description="Disordered" evidence="3">
    <location>
        <begin position="1006"/>
        <end position="1038"/>
    </location>
</feature>
<feature type="compositionally biased region" description="Low complexity" evidence="3">
    <location>
        <begin position="1919"/>
        <end position="1937"/>
    </location>
</feature>
<dbReference type="EMBL" id="CP151767">
    <property type="protein sequence ID" value="WZU68158.2"/>
    <property type="molecule type" value="Genomic_DNA"/>
</dbReference>
<feature type="compositionally biased region" description="Low complexity" evidence="3">
    <location>
        <begin position="1693"/>
        <end position="1711"/>
    </location>
</feature>
<dbReference type="RefSeq" id="WP_373634913.1">
    <property type="nucleotide sequence ID" value="NZ_CP151767.2"/>
</dbReference>
<evidence type="ECO:0000259" key="4">
    <source>
        <dbReference type="PROSITE" id="PS50268"/>
    </source>
</evidence>
<feature type="compositionally biased region" description="Pro residues" evidence="3">
    <location>
        <begin position="187"/>
        <end position="207"/>
    </location>
</feature>
<feature type="region of interest" description="Disordered" evidence="3">
    <location>
        <begin position="2135"/>
        <end position="2168"/>
    </location>
</feature>
<keyword evidence="1" id="KW-0812">Transmembrane</keyword>
<feature type="domain" description="Cadherin" evidence="4">
    <location>
        <begin position="1798"/>
        <end position="1899"/>
    </location>
</feature>